<organism evidence="2 3">
    <name type="scientific">Hallella seregens ATCC 51272</name>
    <dbReference type="NCBI Taxonomy" id="1336250"/>
    <lineage>
        <taxon>Bacteria</taxon>
        <taxon>Pseudomonadati</taxon>
        <taxon>Bacteroidota</taxon>
        <taxon>Bacteroidia</taxon>
        <taxon>Bacteroidales</taxon>
        <taxon>Prevotellaceae</taxon>
        <taxon>Hallella</taxon>
    </lineage>
</organism>
<dbReference type="Proteomes" id="UP001589688">
    <property type="component" value="Unassembled WGS sequence"/>
</dbReference>
<name>A0ABV5ZGB0_9BACT</name>
<evidence type="ECO:0000256" key="1">
    <source>
        <dbReference type="ARBA" id="ARBA00022801"/>
    </source>
</evidence>
<reference evidence="2 3" key="1">
    <citation type="submission" date="2024-09" db="EMBL/GenBank/DDBJ databases">
        <authorList>
            <person name="Sun Q."/>
            <person name="Mori K."/>
        </authorList>
    </citation>
    <scope>NUCLEOTIDE SEQUENCE [LARGE SCALE GENOMIC DNA]</scope>
    <source>
        <strain evidence="2 3">ATCC 51272</strain>
    </source>
</reference>
<sequence length="356" mass="39963">MPNTHPSRITLPAEWAPQSAIQLTWPHAATDWKPYLQAITATFVELAREIARRQKLVIVSPEAEKVRELLLKELGEALMRNVRFCTCATNDTWARDHGAITLCAADAAADGRRECRLLDFKFNAWGEKFAWRADNDINRQLLASGLLHGTMENHNDFVLEGGSIESDGQGTIMTTTSCLLAPHRNQPLTQPDIERRLKRVLHAEQVVWLEHGTLIGDDTDGHIDTIVRMAPDDTLLYVGCDDPADEHHADFAALEMQLQRLRTMAGRPYRLLRLPMPRAMYDGGERLPATYANFVILNGAVIVPTYRQPDNDRRAMEIIGEAFPDRELIGMDASTVVRQHGSLHCLTMQYPAGVVD</sequence>
<gene>
    <name evidence="2" type="ORF">ACFFK8_00850</name>
</gene>
<dbReference type="InterPro" id="IPR007466">
    <property type="entry name" value="Peptidyl-Arg-deiminase_porph"/>
</dbReference>
<keyword evidence="3" id="KW-1185">Reference proteome</keyword>
<dbReference type="PANTHER" id="PTHR31377:SF0">
    <property type="entry name" value="AGMATINE DEIMINASE-RELATED"/>
    <property type="match status" value="1"/>
</dbReference>
<dbReference type="Pfam" id="PF04371">
    <property type="entry name" value="PAD_porph"/>
    <property type="match status" value="1"/>
</dbReference>
<dbReference type="Gene3D" id="3.75.10.10">
    <property type="entry name" value="L-arginine/glycine Amidinotransferase, Chain A"/>
    <property type="match status" value="1"/>
</dbReference>
<dbReference type="PANTHER" id="PTHR31377">
    <property type="entry name" value="AGMATINE DEIMINASE-RELATED"/>
    <property type="match status" value="1"/>
</dbReference>
<accession>A0ABV5ZGB0</accession>
<dbReference type="EMBL" id="JBHLZF010000001">
    <property type="protein sequence ID" value="MFB9896410.1"/>
    <property type="molecule type" value="Genomic_DNA"/>
</dbReference>
<evidence type="ECO:0000313" key="2">
    <source>
        <dbReference type="EMBL" id="MFB9896410.1"/>
    </source>
</evidence>
<comment type="caution">
    <text evidence="2">The sequence shown here is derived from an EMBL/GenBank/DDBJ whole genome shotgun (WGS) entry which is preliminary data.</text>
</comment>
<dbReference type="SUPFAM" id="SSF55909">
    <property type="entry name" value="Pentein"/>
    <property type="match status" value="1"/>
</dbReference>
<dbReference type="RefSeq" id="WP_027952424.1">
    <property type="nucleotide sequence ID" value="NZ_JADU01000018.1"/>
</dbReference>
<evidence type="ECO:0000313" key="3">
    <source>
        <dbReference type="Proteomes" id="UP001589688"/>
    </source>
</evidence>
<proteinExistence type="predicted"/>
<keyword evidence="1" id="KW-0378">Hydrolase</keyword>
<protein>
    <submittedName>
        <fullName evidence="2">Agmatine deiminase family protein</fullName>
    </submittedName>
</protein>